<reference evidence="2" key="1">
    <citation type="journal article" date="2020" name="Stud. Mycol.">
        <title>101 Dothideomycetes genomes: a test case for predicting lifestyles and emergence of pathogens.</title>
        <authorList>
            <person name="Haridas S."/>
            <person name="Albert R."/>
            <person name="Binder M."/>
            <person name="Bloem J."/>
            <person name="Labutti K."/>
            <person name="Salamov A."/>
            <person name="Andreopoulos B."/>
            <person name="Baker S."/>
            <person name="Barry K."/>
            <person name="Bills G."/>
            <person name="Bluhm B."/>
            <person name="Cannon C."/>
            <person name="Castanera R."/>
            <person name="Culley D."/>
            <person name="Daum C."/>
            <person name="Ezra D."/>
            <person name="Gonzalez J."/>
            <person name="Henrissat B."/>
            <person name="Kuo A."/>
            <person name="Liang C."/>
            <person name="Lipzen A."/>
            <person name="Lutzoni F."/>
            <person name="Magnuson J."/>
            <person name="Mondo S."/>
            <person name="Nolan M."/>
            <person name="Ohm R."/>
            <person name="Pangilinan J."/>
            <person name="Park H.-J."/>
            <person name="Ramirez L."/>
            <person name="Alfaro M."/>
            <person name="Sun H."/>
            <person name="Tritt A."/>
            <person name="Yoshinaga Y."/>
            <person name="Zwiers L.-H."/>
            <person name="Turgeon B."/>
            <person name="Goodwin S."/>
            <person name="Spatafora J."/>
            <person name="Crous P."/>
            <person name="Grigoriev I."/>
        </authorList>
    </citation>
    <scope>NUCLEOTIDE SEQUENCE</scope>
    <source>
        <strain evidence="2">CBS 262.69</strain>
    </source>
</reference>
<feature type="compositionally biased region" description="Basic residues" evidence="1">
    <location>
        <begin position="62"/>
        <end position="74"/>
    </location>
</feature>
<organism evidence="2 3">
    <name type="scientific">Trichodelitschia bisporula</name>
    <dbReference type="NCBI Taxonomy" id="703511"/>
    <lineage>
        <taxon>Eukaryota</taxon>
        <taxon>Fungi</taxon>
        <taxon>Dikarya</taxon>
        <taxon>Ascomycota</taxon>
        <taxon>Pezizomycotina</taxon>
        <taxon>Dothideomycetes</taxon>
        <taxon>Dothideomycetes incertae sedis</taxon>
        <taxon>Phaeotrichales</taxon>
        <taxon>Phaeotrichaceae</taxon>
        <taxon>Trichodelitschia</taxon>
    </lineage>
</organism>
<feature type="region of interest" description="Disordered" evidence="1">
    <location>
        <begin position="1"/>
        <end position="80"/>
    </location>
</feature>
<feature type="compositionally biased region" description="Polar residues" evidence="1">
    <location>
        <begin position="115"/>
        <end position="139"/>
    </location>
</feature>
<feature type="compositionally biased region" description="Basic and acidic residues" evidence="1">
    <location>
        <begin position="34"/>
        <end position="61"/>
    </location>
</feature>
<evidence type="ECO:0000313" key="2">
    <source>
        <dbReference type="EMBL" id="KAF2397823.1"/>
    </source>
</evidence>
<feature type="compositionally biased region" description="Basic and acidic residues" evidence="1">
    <location>
        <begin position="1"/>
        <end position="13"/>
    </location>
</feature>
<evidence type="ECO:0000256" key="1">
    <source>
        <dbReference type="SAM" id="MobiDB-lite"/>
    </source>
</evidence>
<evidence type="ECO:0000313" key="3">
    <source>
        <dbReference type="Proteomes" id="UP000799640"/>
    </source>
</evidence>
<dbReference type="AlphaFoldDB" id="A0A6G1HP39"/>
<keyword evidence="3" id="KW-1185">Reference proteome</keyword>
<sequence length="260" mass="28343">MREEQVEKAEDAPRSPLLTDGFLNGVSKPTPARQAEEDGSKASSKDRSVASRGSEETSSKDGKKKKEKKEKKSKFGMLGEMWSEYKDSTNALYFTGYSAEYEAQQAQKDVKRSASRPSTGSESLVSSTAAKESTYSTAPTPGPTVATLTPASHHHYVQAQYEAHRSTQRADREPKRSDSVAETRPPSSAGHYGPVPPRRPSRDAETSLAGGNSGAAEGAHGKQGKFPTLTEMWSEYKSMGEQWYTAPYKSEEQGNIANPR</sequence>
<name>A0A6G1HP39_9PEZI</name>
<dbReference type="EMBL" id="ML996702">
    <property type="protein sequence ID" value="KAF2397823.1"/>
    <property type="molecule type" value="Genomic_DNA"/>
</dbReference>
<dbReference type="OrthoDB" id="4117770at2759"/>
<feature type="region of interest" description="Disordered" evidence="1">
    <location>
        <begin position="103"/>
        <end position="226"/>
    </location>
</feature>
<protein>
    <submittedName>
        <fullName evidence="2">Uncharacterized protein</fullName>
    </submittedName>
</protein>
<proteinExistence type="predicted"/>
<feature type="compositionally biased region" description="Basic and acidic residues" evidence="1">
    <location>
        <begin position="162"/>
        <end position="181"/>
    </location>
</feature>
<gene>
    <name evidence="2" type="ORF">EJ06DRAFT_532817</name>
</gene>
<dbReference type="Proteomes" id="UP000799640">
    <property type="component" value="Unassembled WGS sequence"/>
</dbReference>
<accession>A0A6G1HP39</accession>